<feature type="domain" description="Bro-N" evidence="2">
    <location>
        <begin position="102"/>
        <end position="194"/>
    </location>
</feature>
<gene>
    <name evidence="4" type="ORF">ACFQE5_22475</name>
</gene>
<dbReference type="Pfam" id="PF03374">
    <property type="entry name" value="ANT"/>
    <property type="match status" value="1"/>
</dbReference>
<evidence type="ECO:0000313" key="4">
    <source>
        <dbReference type="EMBL" id="MFC5996981.1"/>
    </source>
</evidence>
<protein>
    <submittedName>
        <fullName evidence="4">Phage antirepressor KilAC domain-containing protein</fullName>
    </submittedName>
</protein>
<dbReference type="InterPro" id="IPR003497">
    <property type="entry name" value="BRO_N_domain"/>
</dbReference>
<organism evidence="4 5">
    <name type="scientific">Pseudonocardia hispaniensis</name>
    <dbReference type="NCBI Taxonomy" id="904933"/>
    <lineage>
        <taxon>Bacteria</taxon>
        <taxon>Bacillati</taxon>
        <taxon>Actinomycetota</taxon>
        <taxon>Actinomycetes</taxon>
        <taxon>Pseudonocardiales</taxon>
        <taxon>Pseudonocardiaceae</taxon>
        <taxon>Pseudonocardia</taxon>
    </lineage>
</organism>
<feature type="domain" description="Antirepressor protein C-terminal" evidence="3">
    <location>
        <begin position="239"/>
        <end position="350"/>
    </location>
</feature>
<evidence type="ECO:0000313" key="5">
    <source>
        <dbReference type="Proteomes" id="UP001596302"/>
    </source>
</evidence>
<feature type="region of interest" description="Disordered" evidence="1">
    <location>
        <begin position="1"/>
        <end position="23"/>
    </location>
</feature>
<reference evidence="5" key="1">
    <citation type="journal article" date="2019" name="Int. J. Syst. Evol. Microbiol.">
        <title>The Global Catalogue of Microorganisms (GCM) 10K type strain sequencing project: providing services to taxonomists for standard genome sequencing and annotation.</title>
        <authorList>
            <consortium name="The Broad Institute Genomics Platform"/>
            <consortium name="The Broad Institute Genome Sequencing Center for Infectious Disease"/>
            <person name="Wu L."/>
            <person name="Ma J."/>
        </authorList>
    </citation>
    <scope>NUCLEOTIDE SEQUENCE [LARGE SCALE GENOMIC DNA]</scope>
    <source>
        <strain evidence="5">CCM 8391</strain>
    </source>
</reference>
<sequence length="368" mass="40193">MGSLAYPRRDVASTTRLRPGDLPPQVLIAPHCDGDDWVFEPGGPTIWLSGHLDDADLCLAFAAALDTYTTHVRETGGSVVPEIEQPHHPGSSPFDAIRRTDGSGEWWSARDLQPMLGYSKWERFVDAIERARVAAVNAGGDPDRAASRLRESVTTSGNAPDTFRINYRLTRYGAYLVAMNGDPRKPEIAAAQTYFAVKTREAETAVPAQRLPDITTPEGVLAMAEQFAATARQLVAERAKVAELEPPARSWHTLAAATGDFSVADAAKILSRDPNIRLGRDRLFTILRGLRWCYRQTGDGRNRAYQTAVEAGRLSELPSSHYHPRTGELVLDAPQVRVTVKGLGWLHRHLGGVAPLALPETAEPLPLG</sequence>
<evidence type="ECO:0000259" key="3">
    <source>
        <dbReference type="Pfam" id="PF03374"/>
    </source>
</evidence>
<name>A0ABW1J986_9PSEU</name>
<evidence type="ECO:0000256" key="1">
    <source>
        <dbReference type="SAM" id="MobiDB-lite"/>
    </source>
</evidence>
<accession>A0ABW1J986</accession>
<comment type="caution">
    <text evidence="4">The sequence shown here is derived from an EMBL/GenBank/DDBJ whole genome shotgun (WGS) entry which is preliminary data.</text>
</comment>
<proteinExistence type="predicted"/>
<dbReference type="Pfam" id="PF02498">
    <property type="entry name" value="Bro-N"/>
    <property type="match status" value="1"/>
</dbReference>
<dbReference type="Proteomes" id="UP001596302">
    <property type="component" value="Unassembled WGS sequence"/>
</dbReference>
<dbReference type="EMBL" id="JBHSQW010000044">
    <property type="protein sequence ID" value="MFC5996981.1"/>
    <property type="molecule type" value="Genomic_DNA"/>
</dbReference>
<evidence type="ECO:0000259" key="2">
    <source>
        <dbReference type="Pfam" id="PF02498"/>
    </source>
</evidence>
<keyword evidence="5" id="KW-1185">Reference proteome</keyword>
<dbReference type="RefSeq" id="WP_379587872.1">
    <property type="nucleotide sequence ID" value="NZ_JBHSQW010000044.1"/>
</dbReference>
<dbReference type="InterPro" id="IPR005039">
    <property type="entry name" value="Ant_C"/>
</dbReference>